<feature type="non-terminal residue" evidence="1">
    <location>
        <position position="102"/>
    </location>
</feature>
<reference evidence="1 2" key="1">
    <citation type="submission" date="2014-04" db="EMBL/GenBank/DDBJ databases">
        <authorList>
            <consortium name="DOE Joint Genome Institute"/>
            <person name="Kuo A."/>
            <person name="Ruytinx J."/>
            <person name="Rineau F."/>
            <person name="Colpaert J."/>
            <person name="Kohler A."/>
            <person name="Nagy L.G."/>
            <person name="Floudas D."/>
            <person name="Copeland A."/>
            <person name="Barry K.W."/>
            <person name="Cichocki N."/>
            <person name="Veneault-Fourrey C."/>
            <person name="LaButti K."/>
            <person name="Lindquist E.A."/>
            <person name="Lipzen A."/>
            <person name="Lundell T."/>
            <person name="Morin E."/>
            <person name="Murat C."/>
            <person name="Sun H."/>
            <person name="Tunlid A."/>
            <person name="Henrissat B."/>
            <person name="Grigoriev I.V."/>
            <person name="Hibbett D.S."/>
            <person name="Martin F."/>
            <person name="Nordberg H.P."/>
            <person name="Cantor M.N."/>
            <person name="Hua S.X."/>
        </authorList>
    </citation>
    <scope>NUCLEOTIDE SEQUENCE [LARGE SCALE GENOMIC DNA]</scope>
    <source>
        <strain evidence="1 2">UH-Slu-Lm8-n1</strain>
    </source>
</reference>
<dbReference type="EMBL" id="KN835865">
    <property type="protein sequence ID" value="KIK33812.1"/>
    <property type="molecule type" value="Genomic_DNA"/>
</dbReference>
<dbReference type="AlphaFoldDB" id="A0A0D0AHP0"/>
<protein>
    <submittedName>
        <fullName evidence="1">Uncharacterized protein</fullName>
    </submittedName>
</protein>
<accession>A0A0D0AHP0</accession>
<gene>
    <name evidence="1" type="ORF">CY34DRAFT_98969</name>
</gene>
<dbReference type="OrthoDB" id="3270336at2759"/>
<reference evidence="2" key="2">
    <citation type="submission" date="2015-01" db="EMBL/GenBank/DDBJ databases">
        <title>Evolutionary Origins and Diversification of the Mycorrhizal Mutualists.</title>
        <authorList>
            <consortium name="DOE Joint Genome Institute"/>
            <consortium name="Mycorrhizal Genomics Consortium"/>
            <person name="Kohler A."/>
            <person name="Kuo A."/>
            <person name="Nagy L.G."/>
            <person name="Floudas D."/>
            <person name="Copeland A."/>
            <person name="Barry K.W."/>
            <person name="Cichocki N."/>
            <person name="Veneault-Fourrey C."/>
            <person name="LaButti K."/>
            <person name="Lindquist E.A."/>
            <person name="Lipzen A."/>
            <person name="Lundell T."/>
            <person name="Morin E."/>
            <person name="Murat C."/>
            <person name="Riley R."/>
            <person name="Ohm R."/>
            <person name="Sun H."/>
            <person name="Tunlid A."/>
            <person name="Henrissat B."/>
            <person name="Grigoriev I.V."/>
            <person name="Hibbett D.S."/>
            <person name="Martin F."/>
        </authorList>
    </citation>
    <scope>NUCLEOTIDE SEQUENCE [LARGE SCALE GENOMIC DNA]</scope>
    <source>
        <strain evidence="2">UH-Slu-Lm8-n1</strain>
    </source>
</reference>
<evidence type="ECO:0000313" key="2">
    <source>
        <dbReference type="Proteomes" id="UP000054485"/>
    </source>
</evidence>
<proteinExistence type="predicted"/>
<evidence type="ECO:0000313" key="1">
    <source>
        <dbReference type="EMBL" id="KIK33812.1"/>
    </source>
</evidence>
<dbReference type="HOGENOM" id="CLU_105533_1_0_1"/>
<dbReference type="InParanoid" id="A0A0D0AHP0"/>
<dbReference type="STRING" id="930992.A0A0D0AHP0"/>
<sequence length="102" mass="12424">DTLSEDEIDILCGIYYVNTDRRAQTTTLSWWPNPQLWEASGLDTGYWNRSCEQMFQNRLEKIRNESTTLLTTKRWRSDLKYYKHQSKKINRRMEQECRQLLE</sequence>
<keyword evidence="2" id="KW-1185">Reference proteome</keyword>
<organism evidence="1 2">
    <name type="scientific">Suillus luteus UH-Slu-Lm8-n1</name>
    <dbReference type="NCBI Taxonomy" id="930992"/>
    <lineage>
        <taxon>Eukaryota</taxon>
        <taxon>Fungi</taxon>
        <taxon>Dikarya</taxon>
        <taxon>Basidiomycota</taxon>
        <taxon>Agaricomycotina</taxon>
        <taxon>Agaricomycetes</taxon>
        <taxon>Agaricomycetidae</taxon>
        <taxon>Boletales</taxon>
        <taxon>Suillineae</taxon>
        <taxon>Suillaceae</taxon>
        <taxon>Suillus</taxon>
    </lineage>
</organism>
<name>A0A0D0AHP0_9AGAM</name>
<dbReference type="Proteomes" id="UP000054485">
    <property type="component" value="Unassembled WGS sequence"/>
</dbReference>